<feature type="region of interest" description="Disordered" evidence="2">
    <location>
        <begin position="416"/>
        <end position="495"/>
    </location>
</feature>
<feature type="region of interest" description="Disordered" evidence="2">
    <location>
        <begin position="535"/>
        <end position="587"/>
    </location>
</feature>
<organism evidence="3 6">
    <name type="scientific">Adineta ricciae</name>
    <name type="common">Rotifer</name>
    <dbReference type="NCBI Taxonomy" id="249248"/>
    <lineage>
        <taxon>Eukaryota</taxon>
        <taxon>Metazoa</taxon>
        <taxon>Spiralia</taxon>
        <taxon>Gnathifera</taxon>
        <taxon>Rotifera</taxon>
        <taxon>Eurotatoria</taxon>
        <taxon>Bdelloidea</taxon>
        <taxon>Adinetida</taxon>
        <taxon>Adinetidae</taxon>
        <taxon>Adineta</taxon>
    </lineage>
</organism>
<reference evidence="3" key="1">
    <citation type="submission" date="2021-02" db="EMBL/GenBank/DDBJ databases">
        <authorList>
            <person name="Nowell W R."/>
        </authorList>
    </citation>
    <scope>NUCLEOTIDE SEQUENCE</scope>
</reference>
<dbReference type="AlphaFoldDB" id="A0A815CEG9"/>
<dbReference type="OrthoDB" id="10023461at2759"/>
<dbReference type="Proteomes" id="UP000663828">
    <property type="component" value="Unassembled WGS sequence"/>
</dbReference>
<sequence>MFTSFNCTVFDIPLTWDRHRFEASRNKCRQARKLIDASVNAQFNKQLRDVFYGKLDIEKNILESQQRLANQEKKVRALDNLTEVAAQSLTDYFDKRMETVRAAIQEHCNAIQEILREENDHWQEIHSAIDQNLITLDDFHPPKNTDQETPLANIHTIDEVDEEEHTSKLLNDKTVTPLLTQMIRKSRLLSNRSSIRRSNLPPSTENLIQSKEERFSVMLPLNSARRTLPVVDTTFVVKLEDSKSTESNQSHQVEMEQPEPLPVTTIIPIESVAMTTVTPIESISTAEVEASPSYSQPKPPARLYFSPTLLLDDGDSEPVQPVLSTIDQNQSINIKPKIAARRFGQTFLLDNVKTEEIDKSQDTENIRPNISDEIPFLIHSDPTLLPEKQTLNESNHPQLEIADIQKSIIYTKRRTHAVAEPKANPEPVHMTRRTARKPKPTVETESIKRPARKRKQSVADLDDGNTNTVALPKKKASRAKTKSTTRKPRAKKEKEIPIREPSPLPIIDRSKHYSTRFSTRSHRLNNRTLSTIATLSEDEIQSKPKRSRTKSTKHDAEPVVKKPRAKKAKDETKTRAKSMITTRNRKK</sequence>
<gene>
    <name evidence="3" type="ORF">EDS130_LOCUS29635</name>
    <name evidence="4" type="ORF">XAT740_LOCUS37422</name>
</gene>
<protein>
    <submittedName>
        <fullName evidence="3">Uncharacterized protein</fullName>
    </submittedName>
</protein>
<evidence type="ECO:0000313" key="5">
    <source>
        <dbReference type="Proteomes" id="UP000663828"/>
    </source>
</evidence>
<keyword evidence="1" id="KW-0175">Coiled coil</keyword>
<feature type="compositionally biased region" description="Basic residues" evidence="2">
    <location>
        <begin position="430"/>
        <end position="439"/>
    </location>
</feature>
<evidence type="ECO:0000313" key="6">
    <source>
        <dbReference type="Proteomes" id="UP000663852"/>
    </source>
</evidence>
<feature type="compositionally biased region" description="Basic residues" evidence="2">
    <location>
        <begin position="472"/>
        <end position="491"/>
    </location>
</feature>
<keyword evidence="5" id="KW-1185">Reference proteome</keyword>
<evidence type="ECO:0000256" key="1">
    <source>
        <dbReference type="SAM" id="Coils"/>
    </source>
</evidence>
<proteinExistence type="predicted"/>
<name>A0A815CEG9_ADIRI</name>
<dbReference type="EMBL" id="CAJNOR010003930">
    <property type="protein sequence ID" value="CAF1460719.1"/>
    <property type="molecule type" value="Genomic_DNA"/>
</dbReference>
<evidence type="ECO:0000256" key="2">
    <source>
        <dbReference type="SAM" id="MobiDB-lite"/>
    </source>
</evidence>
<dbReference type="Proteomes" id="UP000663852">
    <property type="component" value="Unassembled WGS sequence"/>
</dbReference>
<dbReference type="EMBL" id="CAJNOJ010000201">
    <property type="protein sequence ID" value="CAF1282497.1"/>
    <property type="molecule type" value="Genomic_DNA"/>
</dbReference>
<comment type="caution">
    <text evidence="3">The sequence shown here is derived from an EMBL/GenBank/DDBJ whole genome shotgun (WGS) entry which is preliminary data.</text>
</comment>
<accession>A0A815CEG9</accession>
<evidence type="ECO:0000313" key="4">
    <source>
        <dbReference type="EMBL" id="CAF1460719.1"/>
    </source>
</evidence>
<evidence type="ECO:0000313" key="3">
    <source>
        <dbReference type="EMBL" id="CAF1282497.1"/>
    </source>
</evidence>
<feature type="coiled-coil region" evidence="1">
    <location>
        <begin position="54"/>
        <end position="81"/>
    </location>
</feature>